<keyword evidence="2" id="KW-0479">Metal-binding</keyword>
<dbReference type="Pfam" id="PF00111">
    <property type="entry name" value="Fer2"/>
    <property type="match status" value="1"/>
</dbReference>
<keyword evidence="8" id="KW-1185">Reference proteome</keyword>
<keyword evidence="3" id="KW-0560">Oxidoreductase</keyword>
<dbReference type="PROSITE" id="PS00197">
    <property type="entry name" value="2FE2S_FER_1"/>
    <property type="match status" value="1"/>
</dbReference>
<accession>A0AA37V318</accession>
<keyword evidence="5" id="KW-0411">Iron-sulfur</keyword>
<dbReference type="EMBL" id="BRXS01000004">
    <property type="protein sequence ID" value="GLC25977.1"/>
    <property type="molecule type" value="Genomic_DNA"/>
</dbReference>
<dbReference type="FunFam" id="3.10.20.30:FF:000020">
    <property type="entry name" value="Xanthine dehydrogenase iron-sulfur subunit"/>
    <property type="match status" value="1"/>
</dbReference>
<protein>
    <submittedName>
        <fullName evidence="7">Oxidoreductase subunit alpha</fullName>
    </submittedName>
</protein>
<dbReference type="InterPro" id="IPR012675">
    <property type="entry name" value="Beta-grasp_dom_sf"/>
</dbReference>
<evidence type="ECO:0000256" key="1">
    <source>
        <dbReference type="ARBA" id="ARBA00022714"/>
    </source>
</evidence>
<dbReference type="PROSITE" id="PS51085">
    <property type="entry name" value="2FE2S_FER_2"/>
    <property type="match status" value="1"/>
</dbReference>
<keyword evidence="4" id="KW-0408">Iron</keyword>
<dbReference type="GO" id="GO:0016491">
    <property type="term" value="F:oxidoreductase activity"/>
    <property type="evidence" value="ECO:0007669"/>
    <property type="project" value="UniProtKB-KW"/>
</dbReference>
<dbReference type="PANTHER" id="PTHR44379:SF2">
    <property type="entry name" value="BLR6218 PROTEIN"/>
    <property type="match status" value="1"/>
</dbReference>
<evidence type="ECO:0000313" key="8">
    <source>
        <dbReference type="Proteomes" id="UP001161325"/>
    </source>
</evidence>
<name>A0AA37V318_9BACT</name>
<evidence type="ECO:0000256" key="5">
    <source>
        <dbReference type="ARBA" id="ARBA00023014"/>
    </source>
</evidence>
<reference evidence="7" key="1">
    <citation type="submission" date="2022-08" db="EMBL/GenBank/DDBJ databases">
        <title>Draft genome sequencing of Roseisolibacter agri AW1220.</title>
        <authorList>
            <person name="Tobiishi Y."/>
            <person name="Tonouchi A."/>
        </authorList>
    </citation>
    <scope>NUCLEOTIDE SEQUENCE</scope>
    <source>
        <strain evidence="7">AW1220</strain>
    </source>
</reference>
<dbReference type="RefSeq" id="WP_284350448.1">
    <property type="nucleotide sequence ID" value="NZ_BRXS01000004.1"/>
</dbReference>
<dbReference type="CDD" id="cd00207">
    <property type="entry name" value="fer2"/>
    <property type="match status" value="1"/>
</dbReference>
<dbReference type="Pfam" id="PF01799">
    <property type="entry name" value="Fer2_2"/>
    <property type="match status" value="1"/>
</dbReference>
<dbReference type="PANTHER" id="PTHR44379">
    <property type="entry name" value="OXIDOREDUCTASE WITH IRON-SULFUR SUBUNIT"/>
    <property type="match status" value="1"/>
</dbReference>
<dbReference type="InterPro" id="IPR051452">
    <property type="entry name" value="Diverse_Oxidoreductases"/>
</dbReference>
<dbReference type="Proteomes" id="UP001161325">
    <property type="component" value="Unassembled WGS sequence"/>
</dbReference>
<evidence type="ECO:0000259" key="6">
    <source>
        <dbReference type="PROSITE" id="PS51085"/>
    </source>
</evidence>
<dbReference type="GO" id="GO:0046872">
    <property type="term" value="F:metal ion binding"/>
    <property type="evidence" value="ECO:0007669"/>
    <property type="project" value="UniProtKB-KW"/>
</dbReference>
<gene>
    <name evidence="7" type="ORF">rosag_24900</name>
</gene>
<evidence type="ECO:0000256" key="2">
    <source>
        <dbReference type="ARBA" id="ARBA00022723"/>
    </source>
</evidence>
<sequence>MKVTFKVNGTPRTVDVPADMPLLWVLRDELDLKGTKFGCGAAQCGACTVHLGGTATRSCILPVSAVQGMSVTTIEGLSPDGTHALQRAWEELDVPQCGYCQAGQLMSAAGLLARNAKPTDADIDAAMSGNLCRCATYLRIRQAIHRAAELKQEDTSAGRTRAAGTRED</sequence>
<dbReference type="InterPro" id="IPR006058">
    <property type="entry name" value="2Fe2S_fd_BS"/>
</dbReference>
<keyword evidence="1" id="KW-0001">2Fe-2S</keyword>
<dbReference type="AlphaFoldDB" id="A0AA37V318"/>
<proteinExistence type="predicted"/>
<evidence type="ECO:0000256" key="3">
    <source>
        <dbReference type="ARBA" id="ARBA00023002"/>
    </source>
</evidence>
<dbReference type="InterPro" id="IPR002888">
    <property type="entry name" value="2Fe-2S-bd"/>
</dbReference>
<dbReference type="SUPFAM" id="SSF54292">
    <property type="entry name" value="2Fe-2S ferredoxin-like"/>
    <property type="match status" value="1"/>
</dbReference>
<dbReference type="InterPro" id="IPR036884">
    <property type="entry name" value="2Fe-2S-bd_dom_sf"/>
</dbReference>
<dbReference type="InterPro" id="IPR001041">
    <property type="entry name" value="2Fe-2S_ferredoxin-type"/>
</dbReference>
<evidence type="ECO:0000313" key="7">
    <source>
        <dbReference type="EMBL" id="GLC25977.1"/>
    </source>
</evidence>
<dbReference type="Gene3D" id="1.10.150.120">
    <property type="entry name" value="[2Fe-2S]-binding domain"/>
    <property type="match status" value="1"/>
</dbReference>
<dbReference type="Gene3D" id="3.10.20.30">
    <property type="match status" value="1"/>
</dbReference>
<dbReference type="InterPro" id="IPR036010">
    <property type="entry name" value="2Fe-2S_ferredoxin-like_sf"/>
</dbReference>
<comment type="caution">
    <text evidence="7">The sequence shown here is derived from an EMBL/GenBank/DDBJ whole genome shotgun (WGS) entry which is preliminary data.</text>
</comment>
<dbReference type="SUPFAM" id="SSF47741">
    <property type="entry name" value="CO dehydrogenase ISP C-domain like"/>
    <property type="match status" value="1"/>
</dbReference>
<evidence type="ECO:0000256" key="4">
    <source>
        <dbReference type="ARBA" id="ARBA00023004"/>
    </source>
</evidence>
<organism evidence="7 8">
    <name type="scientific">Roseisolibacter agri</name>
    <dbReference type="NCBI Taxonomy" id="2014610"/>
    <lineage>
        <taxon>Bacteria</taxon>
        <taxon>Pseudomonadati</taxon>
        <taxon>Gemmatimonadota</taxon>
        <taxon>Gemmatimonadia</taxon>
        <taxon>Gemmatimonadales</taxon>
        <taxon>Gemmatimonadaceae</taxon>
        <taxon>Roseisolibacter</taxon>
    </lineage>
</organism>
<feature type="domain" description="2Fe-2S ferredoxin-type" evidence="6">
    <location>
        <begin position="1"/>
        <end position="77"/>
    </location>
</feature>
<dbReference type="GO" id="GO:0051537">
    <property type="term" value="F:2 iron, 2 sulfur cluster binding"/>
    <property type="evidence" value="ECO:0007669"/>
    <property type="project" value="UniProtKB-KW"/>
</dbReference>